<name>A0ABC8LK39_ERUVS</name>
<organism evidence="1 2">
    <name type="scientific">Eruca vesicaria subsp. sativa</name>
    <name type="common">Garden rocket</name>
    <name type="synonym">Eruca sativa</name>
    <dbReference type="NCBI Taxonomy" id="29727"/>
    <lineage>
        <taxon>Eukaryota</taxon>
        <taxon>Viridiplantae</taxon>
        <taxon>Streptophyta</taxon>
        <taxon>Embryophyta</taxon>
        <taxon>Tracheophyta</taxon>
        <taxon>Spermatophyta</taxon>
        <taxon>Magnoliopsida</taxon>
        <taxon>eudicotyledons</taxon>
        <taxon>Gunneridae</taxon>
        <taxon>Pentapetalae</taxon>
        <taxon>rosids</taxon>
        <taxon>malvids</taxon>
        <taxon>Brassicales</taxon>
        <taxon>Brassicaceae</taxon>
        <taxon>Brassiceae</taxon>
        <taxon>Eruca</taxon>
    </lineage>
</organism>
<evidence type="ECO:0000313" key="2">
    <source>
        <dbReference type="Proteomes" id="UP001642260"/>
    </source>
</evidence>
<gene>
    <name evidence="1" type="ORF">ERUC_LOCUS36269</name>
</gene>
<protein>
    <submittedName>
        <fullName evidence="1">Uncharacterized protein</fullName>
    </submittedName>
</protein>
<keyword evidence="2" id="KW-1185">Reference proteome</keyword>
<dbReference type="AlphaFoldDB" id="A0ABC8LK39"/>
<dbReference type="SUPFAM" id="SSF49599">
    <property type="entry name" value="TRAF domain-like"/>
    <property type="match status" value="1"/>
</dbReference>
<reference evidence="1 2" key="1">
    <citation type="submission" date="2022-03" db="EMBL/GenBank/DDBJ databases">
        <authorList>
            <person name="Macdonald S."/>
            <person name="Ahmed S."/>
            <person name="Newling K."/>
        </authorList>
    </citation>
    <scope>NUCLEOTIDE SEQUENCE [LARGE SCALE GENOMIC DNA]</scope>
</reference>
<accession>A0ABC8LK39</accession>
<dbReference type="Proteomes" id="UP001642260">
    <property type="component" value="Unassembled WGS sequence"/>
</dbReference>
<sequence length="122" mass="14025">MPKRQIWMHRNYVGPYNVLYSHYVSFTHHLAPVELIPGWFLSGKSFGIKMNISDKILILRQATKPLLFAVQCFRETFGVYVTVSCIAPSIRGVGHYSYHLTYIPIMRDEEDSGSELSNPSRC</sequence>
<comment type="caution">
    <text evidence="1">The sequence shown here is derived from an EMBL/GenBank/DDBJ whole genome shotgun (WGS) entry which is preliminary data.</text>
</comment>
<dbReference type="EMBL" id="CAKOAT010597375">
    <property type="protein sequence ID" value="CAH8383786.1"/>
    <property type="molecule type" value="Genomic_DNA"/>
</dbReference>
<evidence type="ECO:0000313" key="1">
    <source>
        <dbReference type="EMBL" id="CAH8383786.1"/>
    </source>
</evidence>
<proteinExistence type="predicted"/>